<dbReference type="PROSITE" id="PS51745">
    <property type="entry name" value="PB1"/>
    <property type="match status" value="1"/>
</dbReference>
<keyword evidence="6 8" id="KW-0539">Nucleus</keyword>
<keyword evidence="3 8" id="KW-0678">Repressor</keyword>
<dbReference type="GO" id="GO:0005634">
    <property type="term" value="C:nucleus"/>
    <property type="evidence" value="ECO:0007669"/>
    <property type="project" value="UniProtKB-SubCell"/>
</dbReference>
<evidence type="ECO:0000256" key="2">
    <source>
        <dbReference type="ARBA" id="ARBA00006728"/>
    </source>
</evidence>
<evidence type="ECO:0000259" key="9">
    <source>
        <dbReference type="PROSITE" id="PS51745"/>
    </source>
</evidence>
<dbReference type="PANTHER" id="PTHR31734:SF87">
    <property type="entry name" value="AUXIN-RESPONSIVE PROTEIN IAA5"/>
    <property type="match status" value="1"/>
</dbReference>
<reference evidence="10" key="1">
    <citation type="journal article" date="2013" name="J. Plant Res.">
        <title>Effect of fungi and light on seed germination of three Opuntia species from semiarid lands of central Mexico.</title>
        <authorList>
            <person name="Delgado-Sanchez P."/>
            <person name="Jimenez-Bremont J.F."/>
            <person name="Guerrero-Gonzalez Mde L."/>
            <person name="Flores J."/>
        </authorList>
    </citation>
    <scope>NUCLEOTIDE SEQUENCE</scope>
    <source>
        <tissue evidence="10">Cladode</tissue>
    </source>
</reference>
<evidence type="ECO:0000256" key="4">
    <source>
        <dbReference type="ARBA" id="ARBA00023015"/>
    </source>
</evidence>
<proteinExistence type="inferred from homology"/>
<sequence>MAKLGVEFEITELRLGLPGDSDEKINENKKRVFSGEMDPTGDEEAMKTKAVVVVGWPPVRLYRRRGIEEASANNKRMVKISMDGVPFLRKVNLNDFINYSDLLAAVDNLFECSTIGEAPKGRHNSEYIPIYEDTEGDWLLVGDVPWKMFVESCKRLRIMKRSDTKGFGKFAIKK</sequence>
<comment type="function">
    <text evidence="8">Aux/IAA proteins are short-lived transcriptional factors that function as repressors of early auxin response genes at low auxin concentrations.</text>
</comment>
<organism evidence="10">
    <name type="scientific">Opuntia streptacantha</name>
    <name type="common">Prickly pear cactus</name>
    <name type="synonym">Opuntia cardona</name>
    <dbReference type="NCBI Taxonomy" id="393608"/>
    <lineage>
        <taxon>Eukaryota</taxon>
        <taxon>Viridiplantae</taxon>
        <taxon>Streptophyta</taxon>
        <taxon>Embryophyta</taxon>
        <taxon>Tracheophyta</taxon>
        <taxon>Spermatophyta</taxon>
        <taxon>Magnoliopsida</taxon>
        <taxon>eudicotyledons</taxon>
        <taxon>Gunneridae</taxon>
        <taxon>Pentapetalae</taxon>
        <taxon>Caryophyllales</taxon>
        <taxon>Cactineae</taxon>
        <taxon>Cactaceae</taxon>
        <taxon>Opuntioideae</taxon>
        <taxon>Opuntia</taxon>
    </lineage>
</organism>
<evidence type="ECO:0000256" key="5">
    <source>
        <dbReference type="ARBA" id="ARBA00023163"/>
    </source>
</evidence>
<evidence type="ECO:0000256" key="8">
    <source>
        <dbReference type="RuleBase" id="RU004549"/>
    </source>
</evidence>
<accession>A0A7C8ZG23</accession>
<keyword evidence="4 8" id="KW-0805">Transcription regulation</keyword>
<dbReference type="GO" id="GO:0006355">
    <property type="term" value="P:regulation of DNA-templated transcription"/>
    <property type="evidence" value="ECO:0007669"/>
    <property type="project" value="InterPro"/>
</dbReference>
<comment type="subunit">
    <text evidence="8">Homodimers and heterodimers.</text>
</comment>
<comment type="similarity">
    <text evidence="2 8">Belongs to the Aux/IAA family.</text>
</comment>
<keyword evidence="7 8" id="KW-0927">Auxin signaling pathway</keyword>
<evidence type="ECO:0000256" key="3">
    <source>
        <dbReference type="ARBA" id="ARBA00022491"/>
    </source>
</evidence>
<evidence type="ECO:0000256" key="6">
    <source>
        <dbReference type="ARBA" id="ARBA00023242"/>
    </source>
</evidence>
<feature type="domain" description="PB1" evidence="9">
    <location>
        <begin position="75"/>
        <end position="163"/>
    </location>
</feature>
<dbReference type="AlphaFoldDB" id="A0A7C8ZG23"/>
<dbReference type="InterPro" id="IPR033389">
    <property type="entry name" value="AUX/IAA_dom"/>
</dbReference>
<dbReference type="Pfam" id="PF02309">
    <property type="entry name" value="AUX_IAA"/>
    <property type="match status" value="1"/>
</dbReference>
<name>A0A7C8ZG23_OPUST</name>
<dbReference type="EMBL" id="GISG01128814">
    <property type="protein sequence ID" value="MBA4642492.1"/>
    <property type="molecule type" value="Transcribed_RNA"/>
</dbReference>
<protein>
    <recommendedName>
        <fullName evidence="8">Auxin-responsive protein</fullName>
    </recommendedName>
</protein>
<dbReference type="PANTHER" id="PTHR31734">
    <property type="entry name" value="AUXIN-RESPONSIVE PROTEIN IAA17"/>
    <property type="match status" value="1"/>
</dbReference>
<dbReference type="SUPFAM" id="SSF54277">
    <property type="entry name" value="CAD &amp; PB1 domains"/>
    <property type="match status" value="1"/>
</dbReference>
<evidence type="ECO:0000256" key="7">
    <source>
        <dbReference type="ARBA" id="ARBA00023294"/>
    </source>
</evidence>
<dbReference type="InterPro" id="IPR003311">
    <property type="entry name" value="AUX_IAA"/>
</dbReference>
<comment type="subcellular location">
    <subcellularLocation>
        <location evidence="1 8">Nucleus</location>
    </subcellularLocation>
</comment>
<evidence type="ECO:0000256" key="1">
    <source>
        <dbReference type="ARBA" id="ARBA00004123"/>
    </source>
</evidence>
<reference evidence="10" key="2">
    <citation type="submission" date="2020-07" db="EMBL/GenBank/DDBJ databases">
        <authorList>
            <person name="Vera ALvarez R."/>
            <person name="Arias-Moreno D.M."/>
            <person name="Jimenez-Jacinto V."/>
            <person name="Jimenez-Bremont J.F."/>
            <person name="Swaminathan K."/>
            <person name="Moose S.P."/>
            <person name="Guerrero-Gonzalez M.L."/>
            <person name="Marino-Ramirez L."/>
            <person name="Landsman D."/>
            <person name="Rodriguez-Kessler M."/>
            <person name="Delgado-Sanchez P."/>
        </authorList>
    </citation>
    <scope>NUCLEOTIDE SEQUENCE</scope>
    <source>
        <tissue evidence="10">Cladode</tissue>
    </source>
</reference>
<evidence type="ECO:0000313" key="10">
    <source>
        <dbReference type="EMBL" id="MBA4642492.1"/>
    </source>
</evidence>
<dbReference type="Gene3D" id="3.10.20.90">
    <property type="entry name" value="Phosphatidylinositol 3-kinase Catalytic Subunit, Chain A, domain 1"/>
    <property type="match status" value="1"/>
</dbReference>
<keyword evidence="5 8" id="KW-0804">Transcription</keyword>
<dbReference type="GO" id="GO:0009734">
    <property type="term" value="P:auxin-activated signaling pathway"/>
    <property type="evidence" value="ECO:0007669"/>
    <property type="project" value="UniProtKB-UniRule"/>
</dbReference>
<dbReference type="InterPro" id="IPR053793">
    <property type="entry name" value="PB1-like"/>
</dbReference>